<comment type="function">
    <text evidence="10">NADPH-dependent reductase which is a central component of the cytosolic iron-sulfur (Fe-S) protein assembly (CIA) machinery. Transfers electrons from NADPH via its FAD and FMN prosthetic groups to the [2Fe-2S] cluster of the anamorsin/DRE2 homolog, another key component of the CIA machinery. In turn, this reduced cluster provides electrons for assembly of cytosolic iron-sulfur cluster proteins.</text>
</comment>
<dbReference type="Pfam" id="PF00175">
    <property type="entry name" value="NAD_binding_1"/>
    <property type="match status" value="1"/>
</dbReference>
<dbReference type="GO" id="GO:0016651">
    <property type="term" value="F:oxidoreductase activity, acting on NAD(P)H"/>
    <property type="evidence" value="ECO:0007669"/>
    <property type="project" value="UniProtKB-UniRule"/>
</dbReference>
<dbReference type="GO" id="GO:0050660">
    <property type="term" value="F:flavin adenine dinucleotide binding"/>
    <property type="evidence" value="ECO:0007669"/>
    <property type="project" value="UniProtKB-UniRule"/>
</dbReference>
<dbReference type="InterPro" id="IPR028879">
    <property type="entry name" value="NDOR1"/>
</dbReference>
<sequence length="624" mass="70746">MEERPKKPLILYATQTGNALDAAERMGREAERRGCSVHLLSLDQYDASCLPQEGAVIFVVSTTGQGDTPDSMKGFWKYLLQRNLSRQWLEGLNYAVFGLGDSGYQKFNFVAKKLDRRLLDLGATPIVQRGLGDDQHPTGYEAALDPWMTSLWSMLNTVNSNYFPSGPGFLIPYENLISQPKIRIMYHEVGKVDSQLSTGSDLNHIELQIERARKMSSVKYSLDKNRPDCILKLVKNQPLTKSNSKDKEVHHFEFEFVSSAIEYEVGDILEILPSQNPAAVDAFILRCNLDPESFITVHPFEMENQLLDTLVPIKLKTFVELTMDVASASPRRYFFEVMSMFATAEHEKERLQYFVSPEGRDDLYQYNQRERRTVLEVLEDFPSVQMPFEWLVQLVPPLKMRAFSISSSPSAHPNQVHLTVSVVSWTTPFKRNRAGLCSKWLAELDPEQCVHVPVWFQKGSLPPPPPSLPLILIGPGTGCAPFRGFMEERAMQSLSGTTAPVMFFFGCRNEDNDFLYRDFWLSHSQNDGVLSEAKGGGFYVAFSRDQPQKVYVQHKIREHSQRVWNLLSEGAAVYVAGSSTKMPSDVLLAFEEIICKESGLPQESAVRWLRALEKAGKYHVEAWS</sequence>
<feature type="binding site" evidence="10">
    <location>
        <position position="134"/>
    </location>
    <ligand>
        <name>FMN</name>
        <dbReference type="ChEBI" id="CHEBI:58210"/>
    </ligand>
</feature>
<dbReference type="GO" id="GO:0016226">
    <property type="term" value="P:iron-sulfur cluster assembly"/>
    <property type="evidence" value="ECO:0007669"/>
    <property type="project" value="UniProtKB-UniRule"/>
</dbReference>
<dbReference type="GO" id="GO:0010181">
    <property type="term" value="F:FMN binding"/>
    <property type="evidence" value="ECO:0007669"/>
    <property type="project" value="UniProtKB-UniRule"/>
</dbReference>
<evidence type="ECO:0000256" key="8">
    <source>
        <dbReference type="ARBA" id="ARBA00022857"/>
    </source>
</evidence>
<dbReference type="EC" id="1.18.1.-" evidence="10"/>
<dbReference type="AlphaFoldDB" id="A0AAW1WK56"/>
<keyword evidence="7 10" id="KW-0274">FAD</keyword>
<evidence type="ECO:0000256" key="4">
    <source>
        <dbReference type="ARBA" id="ARBA00022490"/>
    </source>
</evidence>
<dbReference type="PRINTS" id="PR00369">
    <property type="entry name" value="FLAVODOXIN"/>
</dbReference>
<keyword evidence="5 10" id="KW-0285">Flavoprotein</keyword>
<feature type="binding site" evidence="10">
    <location>
        <position position="477"/>
    </location>
    <ligand>
        <name>NADP(+)</name>
        <dbReference type="ChEBI" id="CHEBI:58349"/>
    </ligand>
</feature>
<comment type="catalytic activity">
    <reaction evidence="10">
        <text>2 oxidized [2Fe-2S]-[protein] + NADPH = 2 reduced [2Fe-2S]-[protein] + NADP(+) + H(+)</text>
        <dbReference type="Rhea" id="RHEA:67716"/>
        <dbReference type="Rhea" id="RHEA-COMP:17327"/>
        <dbReference type="Rhea" id="RHEA-COMP:17328"/>
        <dbReference type="ChEBI" id="CHEBI:15378"/>
        <dbReference type="ChEBI" id="CHEBI:33737"/>
        <dbReference type="ChEBI" id="CHEBI:33738"/>
        <dbReference type="ChEBI" id="CHEBI:57783"/>
        <dbReference type="ChEBI" id="CHEBI:58349"/>
    </reaction>
</comment>
<evidence type="ECO:0000256" key="9">
    <source>
        <dbReference type="ARBA" id="ARBA00023002"/>
    </source>
</evidence>
<evidence type="ECO:0000256" key="2">
    <source>
        <dbReference type="ARBA" id="ARBA00001974"/>
    </source>
</evidence>
<dbReference type="PANTHER" id="PTHR19384:SF10">
    <property type="entry name" value="NADPH-DEPENDENT DIFLAVIN OXIDOREDUCTASE 1"/>
    <property type="match status" value="1"/>
</dbReference>
<keyword evidence="14" id="KW-1185">Reference proteome</keyword>
<dbReference type="GO" id="GO:0005829">
    <property type="term" value="C:cytosol"/>
    <property type="evidence" value="ECO:0007669"/>
    <property type="project" value="TreeGrafter"/>
</dbReference>
<comment type="cofactor">
    <cofactor evidence="2 10">
        <name>FAD</name>
        <dbReference type="ChEBI" id="CHEBI:57692"/>
    </cofactor>
</comment>
<comment type="caution">
    <text evidence="10">Lacks conserved residue(s) required for the propagation of feature annotation.</text>
</comment>
<dbReference type="PROSITE" id="PS50902">
    <property type="entry name" value="FLAVODOXIN_LIKE"/>
    <property type="match status" value="1"/>
</dbReference>
<evidence type="ECO:0000256" key="7">
    <source>
        <dbReference type="ARBA" id="ARBA00022827"/>
    </source>
</evidence>
<organism evidence="13 14">
    <name type="scientific">Rubus argutus</name>
    <name type="common">Southern blackberry</name>
    <dbReference type="NCBI Taxonomy" id="59490"/>
    <lineage>
        <taxon>Eukaryota</taxon>
        <taxon>Viridiplantae</taxon>
        <taxon>Streptophyta</taxon>
        <taxon>Embryophyta</taxon>
        <taxon>Tracheophyta</taxon>
        <taxon>Spermatophyta</taxon>
        <taxon>Magnoliopsida</taxon>
        <taxon>eudicotyledons</taxon>
        <taxon>Gunneridae</taxon>
        <taxon>Pentapetalae</taxon>
        <taxon>rosids</taxon>
        <taxon>fabids</taxon>
        <taxon>Rosales</taxon>
        <taxon>Rosaceae</taxon>
        <taxon>Rosoideae</taxon>
        <taxon>Rosoideae incertae sedis</taxon>
        <taxon>Rubus</taxon>
    </lineage>
</organism>
<comment type="subcellular location">
    <subcellularLocation>
        <location evidence="3 10">Cytoplasm</location>
    </subcellularLocation>
</comment>
<feature type="binding site" evidence="10">
    <location>
        <position position="371"/>
    </location>
    <ligand>
        <name>FAD</name>
        <dbReference type="ChEBI" id="CHEBI:57692"/>
    </ligand>
</feature>
<dbReference type="FunFam" id="1.20.990.10:FF:000015">
    <property type="entry name" value="NADPH-dependent diflavin oxidoreductase 1"/>
    <property type="match status" value="1"/>
</dbReference>
<dbReference type="SUPFAM" id="SSF52218">
    <property type="entry name" value="Flavoproteins"/>
    <property type="match status" value="1"/>
</dbReference>
<dbReference type="InterPro" id="IPR003097">
    <property type="entry name" value="CysJ-like_FAD-binding"/>
</dbReference>
<comment type="caution">
    <text evidence="13">The sequence shown here is derived from an EMBL/GenBank/DDBJ whole genome shotgun (WGS) entry which is preliminary data.</text>
</comment>
<feature type="domain" description="Flavodoxin-like" evidence="11">
    <location>
        <begin position="8"/>
        <end position="152"/>
    </location>
</feature>
<dbReference type="PROSITE" id="PS51384">
    <property type="entry name" value="FAD_FR"/>
    <property type="match status" value="1"/>
</dbReference>
<dbReference type="Gene3D" id="3.40.50.360">
    <property type="match status" value="1"/>
</dbReference>
<dbReference type="InterPro" id="IPR001433">
    <property type="entry name" value="OxRdtase_FAD/NAD-bd"/>
</dbReference>
<dbReference type="HAMAP" id="MF_03178">
    <property type="entry name" value="NDOR1"/>
    <property type="match status" value="1"/>
</dbReference>
<comment type="similarity">
    <text evidence="10">In the C-terminal section; belongs to the flavoprotein pyridine nucleotide cytochrome reductase family.</text>
</comment>
<dbReference type="InterPro" id="IPR008254">
    <property type="entry name" value="Flavodoxin/NO_synth"/>
</dbReference>
<evidence type="ECO:0000313" key="13">
    <source>
        <dbReference type="EMBL" id="KAK9924732.1"/>
    </source>
</evidence>
<evidence type="ECO:0000256" key="1">
    <source>
        <dbReference type="ARBA" id="ARBA00001917"/>
    </source>
</evidence>
<dbReference type="InterPro" id="IPR017927">
    <property type="entry name" value="FAD-bd_FR_type"/>
</dbReference>
<dbReference type="FunFam" id="3.40.50.80:FF:000032">
    <property type="entry name" value="NADPH-dependent diflavin oxidoreductase 1"/>
    <property type="match status" value="1"/>
</dbReference>
<dbReference type="SUPFAM" id="SSF63380">
    <property type="entry name" value="Riboflavin synthase domain-like"/>
    <property type="match status" value="1"/>
</dbReference>
<comment type="cofactor">
    <cofactor evidence="1 10">
        <name>FMN</name>
        <dbReference type="ChEBI" id="CHEBI:58210"/>
    </cofactor>
</comment>
<feature type="binding site" evidence="10">
    <location>
        <position position="585"/>
    </location>
    <ligand>
        <name>NADP(+)</name>
        <dbReference type="ChEBI" id="CHEBI:58349"/>
    </ligand>
</feature>
<feature type="binding site" evidence="10">
    <location>
        <begin position="14"/>
        <end position="19"/>
    </location>
    <ligand>
        <name>FMN</name>
        <dbReference type="ChEBI" id="CHEBI:58210"/>
    </ligand>
</feature>
<reference evidence="13 14" key="1">
    <citation type="journal article" date="2023" name="G3 (Bethesda)">
        <title>A chromosome-length genome assembly and annotation of blackberry (Rubus argutus, cv. 'Hillquist').</title>
        <authorList>
            <person name="Bruna T."/>
            <person name="Aryal R."/>
            <person name="Dudchenko O."/>
            <person name="Sargent D.J."/>
            <person name="Mead D."/>
            <person name="Buti M."/>
            <person name="Cavallini A."/>
            <person name="Hytonen T."/>
            <person name="Andres J."/>
            <person name="Pham M."/>
            <person name="Weisz D."/>
            <person name="Mascagni F."/>
            <person name="Usai G."/>
            <person name="Natali L."/>
            <person name="Bassil N."/>
            <person name="Fernandez G.E."/>
            <person name="Lomsadze A."/>
            <person name="Armour M."/>
            <person name="Olukolu B."/>
            <person name="Poorten T."/>
            <person name="Britton C."/>
            <person name="Davik J."/>
            <person name="Ashrafi H."/>
            <person name="Aiden E.L."/>
            <person name="Borodovsky M."/>
            <person name="Worthington M."/>
        </authorList>
    </citation>
    <scope>NUCLEOTIDE SEQUENCE [LARGE SCALE GENOMIC DNA]</scope>
    <source>
        <strain evidence="13">PI 553951</strain>
    </source>
</reference>
<feature type="binding site" evidence="10">
    <location>
        <begin position="401"/>
        <end position="404"/>
    </location>
    <ligand>
        <name>FAD</name>
        <dbReference type="ChEBI" id="CHEBI:57692"/>
    </ligand>
</feature>
<dbReference type="InterPro" id="IPR023173">
    <property type="entry name" value="NADPH_Cyt_P450_Rdtase_alpha"/>
</dbReference>
<keyword evidence="9 10" id="KW-0560">Oxidoreductase</keyword>
<dbReference type="GO" id="GO:0160246">
    <property type="term" value="F:NADPH-iron-sulfur [2Fe-2S] protein oxidoreductase activity"/>
    <property type="evidence" value="ECO:0007669"/>
    <property type="project" value="InterPro"/>
</dbReference>
<name>A0AAW1WK56_RUBAR</name>
<accession>A0AAW1WK56</accession>
<feature type="binding site" evidence="10">
    <location>
        <position position="623"/>
    </location>
    <ligand>
        <name>FAD</name>
        <dbReference type="ChEBI" id="CHEBI:57692"/>
    </ligand>
</feature>
<feature type="domain" description="FAD-binding FR-type" evidence="12">
    <location>
        <begin position="226"/>
        <end position="464"/>
    </location>
</feature>
<comment type="similarity">
    <text evidence="10">In the N-terminal section; belongs to the flavodoxin family.</text>
</comment>
<dbReference type="Gene3D" id="3.40.50.80">
    <property type="entry name" value="Nucleotide-binding domain of ferredoxin-NADP reductase (FNR) module"/>
    <property type="match status" value="1"/>
</dbReference>
<dbReference type="PRINTS" id="PR00371">
    <property type="entry name" value="FPNCR"/>
</dbReference>
<dbReference type="Gene3D" id="1.20.990.10">
    <property type="entry name" value="NADPH-cytochrome p450 Reductase, Chain A, domain 3"/>
    <property type="match status" value="1"/>
</dbReference>
<protein>
    <recommendedName>
        <fullName evidence="10">NADPH-dependent diflavin oxidoreductase 1</fullName>
        <ecNumber evidence="10">1.18.1.-</ecNumber>
    </recommendedName>
    <alternativeName>
        <fullName evidence="10">NADPH-dependent FMN and FAD-containing oxidoreductase</fullName>
    </alternativeName>
</protein>
<dbReference type="SUPFAM" id="SSF52343">
    <property type="entry name" value="Ferredoxin reductase-like, C-terminal NADP-linked domain"/>
    <property type="match status" value="1"/>
</dbReference>
<keyword evidence="6 10" id="KW-0288">FMN</keyword>
<dbReference type="InterPro" id="IPR029039">
    <property type="entry name" value="Flavoprotein-like_sf"/>
</dbReference>
<dbReference type="InterPro" id="IPR001094">
    <property type="entry name" value="Flavdoxin-like"/>
</dbReference>
<evidence type="ECO:0000256" key="6">
    <source>
        <dbReference type="ARBA" id="ARBA00022643"/>
    </source>
</evidence>
<evidence type="ECO:0000259" key="12">
    <source>
        <dbReference type="PROSITE" id="PS51384"/>
    </source>
</evidence>
<dbReference type="InterPro" id="IPR039261">
    <property type="entry name" value="FNR_nucleotide-bd"/>
</dbReference>
<comment type="similarity">
    <text evidence="10">Belongs to the NADPH-dependent diflavin oxidoreductase NDOR1 family.</text>
</comment>
<evidence type="ECO:0000256" key="3">
    <source>
        <dbReference type="ARBA" id="ARBA00004496"/>
    </source>
</evidence>
<gene>
    <name evidence="13" type="ORF">M0R45_033086</name>
</gene>
<proteinExistence type="inferred from homology"/>
<evidence type="ECO:0000259" key="11">
    <source>
        <dbReference type="PROSITE" id="PS50902"/>
    </source>
</evidence>
<feature type="binding site" evidence="10">
    <location>
        <begin position="435"/>
        <end position="438"/>
    </location>
    <ligand>
        <name>FAD</name>
        <dbReference type="ChEBI" id="CHEBI:57692"/>
    </ligand>
</feature>
<dbReference type="Pfam" id="PF00258">
    <property type="entry name" value="Flavodoxin_1"/>
    <property type="match status" value="1"/>
</dbReference>
<dbReference type="InterPro" id="IPR001709">
    <property type="entry name" value="Flavoprot_Pyr_Nucl_cyt_Rdtase"/>
</dbReference>
<dbReference type="GO" id="GO:0005634">
    <property type="term" value="C:nucleus"/>
    <property type="evidence" value="ECO:0007669"/>
    <property type="project" value="UniProtKB-ARBA"/>
</dbReference>
<dbReference type="InterPro" id="IPR017938">
    <property type="entry name" value="Riboflavin_synthase-like_b-brl"/>
</dbReference>
<dbReference type="FunFam" id="3.40.50.360:FF:000015">
    <property type="entry name" value="NADPH-dependent diflavin oxidoreductase 1"/>
    <property type="match status" value="1"/>
</dbReference>
<keyword evidence="8 10" id="KW-0521">NADP</keyword>
<dbReference type="Gene3D" id="2.40.30.10">
    <property type="entry name" value="Translation factors"/>
    <property type="match status" value="1"/>
</dbReference>
<evidence type="ECO:0000256" key="10">
    <source>
        <dbReference type="HAMAP-Rule" id="MF_03178"/>
    </source>
</evidence>
<evidence type="ECO:0000313" key="14">
    <source>
        <dbReference type="Proteomes" id="UP001457282"/>
    </source>
</evidence>
<feature type="binding site" evidence="10">
    <location>
        <begin position="61"/>
        <end position="64"/>
    </location>
    <ligand>
        <name>FMN</name>
        <dbReference type="ChEBI" id="CHEBI:58210"/>
    </ligand>
</feature>
<feature type="binding site" evidence="10">
    <location>
        <begin position="549"/>
        <end position="553"/>
    </location>
    <ligand>
        <name>NADP(+)</name>
        <dbReference type="ChEBI" id="CHEBI:58349"/>
    </ligand>
</feature>
<dbReference type="Pfam" id="PF00667">
    <property type="entry name" value="FAD_binding_1"/>
    <property type="match status" value="1"/>
</dbReference>
<dbReference type="EMBL" id="JBEDUW010000006">
    <property type="protein sequence ID" value="KAK9924732.1"/>
    <property type="molecule type" value="Genomic_DNA"/>
</dbReference>
<feature type="binding site" evidence="10">
    <location>
        <begin position="543"/>
        <end position="544"/>
    </location>
    <ligand>
        <name>NADP(+)</name>
        <dbReference type="ChEBI" id="CHEBI:58349"/>
    </ligand>
</feature>
<dbReference type="PANTHER" id="PTHR19384">
    <property type="entry name" value="NITRIC OXIDE SYNTHASE-RELATED"/>
    <property type="match status" value="1"/>
</dbReference>
<evidence type="ECO:0000256" key="5">
    <source>
        <dbReference type="ARBA" id="ARBA00022630"/>
    </source>
</evidence>
<keyword evidence="4 10" id="KW-0963">Cytoplasm</keyword>
<dbReference type="Proteomes" id="UP001457282">
    <property type="component" value="Unassembled WGS sequence"/>
</dbReference>
<dbReference type="GO" id="GO:0050661">
    <property type="term" value="F:NADP binding"/>
    <property type="evidence" value="ECO:0007669"/>
    <property type="project" value="UniProtKB-UniRule"/>
</dbReference>